<evidence type="ECO:0000313" key="2">
    <source>
        <dbReference type="Proteomes" id="UP000006457"/>
    </source>
</evidence>
<dbReference type="InterPro" id="IPR050289">
    <property type="entry name" value="TorD/DmsD_chaperones"/>
</dbReference>
<comment type="caution">
    <text evidence="1">The sequence shown here is derived from an EMBL/GenBank/DDBJ whole genome shotgun (WGS) entry which is preliminary data.</text>
</comment>
<dbReference type="PIRSF" id="PIRSF004690">
    <property type="entry name" value="DmsD"/>
    <property type="match status" value="1"/>
</dbReference>
<name>I3DAU8_9PAST</name>
<dbReference type="AlphaFoldDB" id="I3DAU8"/>
<dbReference type="Gene3D" id="1.10.3480.10">
    <property type="entry name" value="TorD-like"/>
    <property type="match status" value="1"/>
</dbReference>
<accession>I3DAU8</accession>
<reference evidence="1 2" key="1">
    <citation type="submission" date="2012-03" db="EMBL/GenBank/DDBJ databases">
        <authorList>
            <person name="Harkins D.M."/>
            <person name="Madupu R."/>
            <person name="Durkin A.S."/>
            <person name="Torralba M."/>
            <person name="Methe B."/>
            <person name="Sutton G.G."/>
            <person name="Nelson K.E."/>
        </authorList>
    </citation>
    <scope>NUCLEOTIDE SEQUENCE [LARGE SCALE GENOMIC DNA]</scope>
    <source>
        <strain evidence="1 2">CCUG 2042</strain>
    </source>
</reference>
<dbReference type="OrthoDB" id="5684843at2"/>
<proteinExistence type="predicted"/>
<dbReference type="PANTHER" id="PTHR34227:SF12">
    <property type="entry name" value="CHAPERONE PROTEIN YCDY"/>
    <property type="match status" value="1"/>
</dbReference>
<dbReference type="SUPFAM" id="SSF89155">
    <property type="entry name" value="TorD-like"/>
    <property type="match status" value="1"/>
</dbReference>
<organism evidence="1 2">
    <name type="scientific">Pasteurella bettyae CCUG 2042</name>
    <dbReference type="NCBI Taxonomy" id="1095749"/>
    <lineage>
        <taxon>Bacteria</taxon>
        <taxon>Pseudomonadati</taxon>
        <taxon>Pseudomonadota</taxon>
        <taxon>Gammaproteobacteria</taxon>
        <taxon>Pasteurellales</taxon>
        <taxon>Pasteurellaceae</taxon>
        <taxon>Pasteurella</taxon>
    </lineage>
</organism>
<dbReference type="InterPro" id="IPR026269">
    <property type="entry name" value="DmsD-type"/>
</dbReference>
<dbReference type="PANTHER" id="PTHR34227">
    <property type="entry name" value="CHAPERONE PROTEIN YCDY"/>
    <property type="match status" value="1"/>
</dbReference>
<dbReference type="InterPro" id="IPR036411">
    <property type="entry name" value="TorD-like_sf"/>
</dbReference>
<evidence type="ECO:0000313" key="1">
    <source>
        <dbReference type="EMBL" id="EIJ68841.1"/>
    </source>
</evidence>
<dbReference type="eggNOG" id="COG3381">
    <property type="taxonomic scope" value="Bacteria"/>
</dbReference>
<sequence>MSELQINNFSLISRLFGNLFYRSPEEPVLEAVFHWLQQKGLEQVWALDADDEVLQALENIQMPIAKEVLAEEYYRLFLTDMPKVDSKLSSYGIDVNEFMSFRQERGMPAVESADHFALLLLTASWIEDNLDSINAQRTLFETFLLPCASKFLTKVESHASLPFYRSLALLTREILAAMADELEES</sequence>
<dbReference type="EMBL" id="AJSX01000034">
    <property type="protein sequence ID" value="EIJ68841.1"/>
    <property type="molecule type" value="Genomic_DNA"/>
</dbReference>
<protein>
    <submittedName>
        <fullName evidence="1">Nitrate reductase delta subunit</fullName>
    </submittedName>
</protein>
<dbReference type="PATRIC" id="fig|1095749.3.peg.1488"/>
<dbReference type="Proteomes" id="UP000006457">
    <property type="component" value="Unassembled WGS sequence"/>
</dbReference>
<dbReference type="RefSeq" id="WP_005761088.1">
    <property type="nucleotide sequence ID" value="NZ_AJSX01000034.1"/>
</dbReference>
<gene>
    <name evidence="1" type="ORF">HMPREF1052_1384</name>
</gene>
<keyword evidence="2" id="KW-1185">Reference proteome</keyword>